<evidence type="ECO:0000313" key="8">
    <source>
        <dbReference type="Proteomes" id="UP001219037"/>
    </source>
</evidence>
<dbReference type="CDD" id="cd01448">
    <property type="entry name" value="TST_Repeat_1"/>
    <property type="match status" value="1"/>
</dbReference>
<keyword evidence="8" id="KW-1185">Reference proteome</keyword>
<evidence type="ECO:0000256" key="2">
    <source>
        <dbReference type="ARBA" id="ARBA00047549"/>
    </source>
</evidence>
<dbReference type="Proteomes" id="UP001219037">
    <property type="component" value="Chromosome"/>
</dbReference>
<dbReference type="PROSITE" id="PS50206">
    <property type="entry name" value="RHODANESE_3"/>
    <property type="match status" value="2"/>
</dbReference>
<keyword evidence="5" id="KW-1133">Transmembrane helix</keyword>
<keyword evidence="1" id="KW-0677">Repeat</keyword>
<feature type="region of interest" description="Disordered" evidence="4">
    <location>
        <begin position="41"/>
        <end position="63"/>
    </location>
</feature>
<protein>
    <recommendedName>
        <fullName evidence="3">Sulfurtransferase</fullName>
    </recommendedName>
</protein>
<name>A0ABY8H4G6_9MICC</name>
<dbReference type="InterPro" id="IPR051126">
    <property type="entry name" value="Thiosulfate_sulfurtransferase"/>
</dbReference>
<comment type="catalytic activity">
    <reaction evidence="2">
        <text>thiosulfate + hydrogen cyanide = thiocyanate + sulfite + 2 H(+)</text>
        <dbReference type="Rhea" id="RHEA:16881"/>
        <dbReference type="ChEBI" id="CHEBI:15378"/>
        <dbReference type="ChEBI" id="CHEBI:17359"/>
        <dbReference type="ChEBI" id="CHEBI:18022"/>
        <dbReference type="ChEBI" id="CHEBI:18407"/>
        <dbReference type="ChEBI" id="CHEBI:33542"/>
        <dbReference type="EC" id="2.8.1.1"/>
    </reaction>
</comment>
<keyword evidence="3 7" id="KW-0808">Transferase</keyword>
<evidence type="ECO:0000256" key="1">
    <source>
        <dbReference type="ARBA" id="ARBA00022737"/>
    </source>
</evidence>
<dbReference type="RefSeq" id="WP_278157195.1">
    <property type="nucleotide sequence ID" value="NZ_CP121252.1"/>
</dbReference>
<dbReference type="EMBL" id="CP121252">
    <property type="protein sequence ID" value="WFP16027.1"/>
    <property type="molecule type" value="Genomic_DNA"/>
</dbReference>
<evidence type="ECO:0000256" key="3">
    <source>
        <dbReference type="RuleBase" id="RU000507"/>
    </source>
</evidence>
<dbReference type="PANTHER" id="PTHR43855:SF1">
    <property type="entry name" value="THIOSULFATE SULFURTRANSFERASE"/>
    <property type="match status" value="1"/>
</dbReference>
<dbReference type="InterPro" id="IPR001307">
    <property type="entry name" value="Thiosulphate_STrfase_CS"/>
</dbReference>
<feature type="domain" description="Rhodanese" evidence="6">
    <location>
        <begin position="107"/>
        <end position="212"/>
    </location>
</feature>
<evidence type="ECO:0000256" key="5">
    <source>
        <dbReference type="SAM" id="Phobius"/>
    </source>
</evidence>
<dbReference type="CDD" id="cd01449">
    <property type="entry name" value="TST_Repeat_2"/>
    <property type="match status" value="1"/>
</dbReference>
<evidence type="ECO:0000313" key="7">
    <source>
        <dbReference type="EMBL" id="WFP16027.1"/>
    </source>
</evidence>
<evidence type="ECO:0000259" key="6">
    <source>
        <dbReference type="PROSITE" id="PS50206"/>
    </source>
</evidence>
<organism evidence="7 8">
    <name type="scientific">Citricoccus muralis</name>
    <dbReference type="NCBI Taxonomy" id="169134"/>
    <lineage>
        <taxon>Bacteria</taxon>
        <taxon>Bacillati</taxon>
        <taxon>Actinomycetota</taxon>
        <taxon>Actinomycetes</taxon>
        <taxon>Micrococcales</taxon>
        <taxon>Micrococcaceae</taxon>
        <taxon>Citricoccus</taxon>
    </lineage>
</organism>
<dbReference type="Gene3D" id="3.40.250.10">
    <property type="entry name" value="Rhodanese-like domain"/>
    <property type="match status" value="2"/>
</dbReference>
<gene>
    <name evidence="7" type="ORF">P8192_11585</name>
</gene>
<feature type="domain" description="Rhodanese" evidence="6">
    <location>
        <begin position="257"/>
        <end position="378"/>
    </location>
</feature>
<accession>A0ABY8H4G6</accession>
<dbReference type="PANTHER" id="PTHR43855">
    <property type="entry name" value="THIOSULFATE SULFURTRANSFERASE"/>
    <property type="match status" value="1"/>
</dbReference>
<dbReference type="PROSITE" id="PS00683">
    <property type="entry name" value="RHODANESE_2"/>
    <property type="match status" value="1"/>
</dbReference>
<reference evidence="7 8" key="1">
    <citation type="submission" date="2023-04" db="EMBL/GenBank/DDBJ databases">
        <title>Funneling lignin-derived compounds into biodiesel using alkali-halophilic Citricoccus sp. P2.</title>
        <authorList>
            <person name="Luo C.-B."/>
        </authorList>
    </citation>
    <scope>NUCLEOTIDE SEQUENCE [LARGE SCALE GENOMIC DNA]</scope>
    <source>
        <strain evidence="7 8">P2</strain>
    </source>
</reference>
<dbReference type="InterPro" id="IPR001763">
    <property type="entry name" value="Rhodanese-like_dom"/>
</dbReference>
<proteinExistence type="predicted"/>
<dbReference type="SUPFAM" id="SSF52821">
    <property type="entry name" value="Rhodanese/Cell cycle control phosphatase"/>
    <property type="match status" value="2"/>
</dbReference>
<sequence length="393" mass="42383">MSADKDNIQTGTKGKPTWQLPVAFVAVAAVAAVAGGVIVNSVGGSGDSPTTAASGGGGEQAQTVSDVTVVGEHRGYDEVHQGGEENLENVLVSTEWLDERLQEGSLSDQGIVLIDISEHLASSELTPYQEGHIPQAQYVNWSEGFTQPNTREFITQDEFTELAQSLGINEGDTIVLYGDNSNWFAAYGAWVFNLYGAEDVRLLDGGLHKWEVFDGRELTEEVPQVTQGDWVAQPQNLDIRALQPEVLDVAEENVNDGGSDVTLVDIRSKDEYDGAIGVDPAIFGGEATTIWGHIPGAVNVTWSTIVDEETGQFLPADEIRAIYEEAGVDFDELIITYCRIGERASHTWYALSQILGADVKVYDGSWTEWGNSVGVPVGNNTDQRAGLWGSSES</sequence>
<keyword evidence="5" id="KW-0472">Membrane</keyword>
<feature type="transmembrane region" description="Helical" evidence="5">
    <location>
        <begin position="20"/>
        <end position="39"/>
    </location>
</feature>
<evidence type="ECO:0000256" key="4">
    <source>
        <dbReference type="SAM" id="MobiDB-lite"/>
    </source>
</evidence>
<dbReference type="SMART" id="SM00450">
    <property type="entry name" value="RHOD"/>
    <property type="match status" value="2"/>
</dbReference>
<dbReference type="GO" id="GO:0016740">
    <property type="term" value="F:transferase activity"/>
    <property type="evidence" value="ECO:0007669"/>
    <property type="project" value="UniProtKB-KW"/>
</dbReference>
<dbReference type="Pfam" id="PF00581">
    <property type="entry name" value="Rhodanese"/>
    <property type="match status" value="2"/>
</dbReference>
<keyword evidence="5" id="KW-0812">Transmembrane</keyword>
<dbReference type="InterPro" id="IPR036873">
    <property type="entry name" value="Rhodanese-like_dom_sf"/>
</dbReference>